<dbReference type="PROSITE" id="PS51257">
    <property type="entry name" value="PROKAR_LIPOPROTEIN"/>
    <property type="match status" value="1"/>
</dbReference>
<organism evidence="11 12">
    <name type="scientific">Ophiocordyceps sinensis</name>
    <dbReference type="NCBI Taxonomy" id="72228"/>
    <lineage>
        <taxon>Eukaryota</taxon>
        <taxon>Fungi</taxon>
        <taxon>Dikarya</taxon>
        <taxon>Ascomycota</taxon>
        <taxon>Pezizomycotina</taxon>
        <taxon>Sordariomycetes</taxon>
        <taxon>Hypocreomycetidae</taxon>
        <taxon>Hypocreales</taxon>
        <taxon>Ophiocordycipitaceae</taxon>
        <taxon>Ophiocordyceps</taxon>
    </lineage>
</organism>
<keyword evidence="5 8" id="KW-1133">Transmembrane helix</keyword>
<evidence type="ECO:0000313" key="11">
    <source>
        <dbReference type="EMBL" id="KAF4512503.1"/>
    </source>
</evidence>
<evidence type="ECO:0000256" key="1">
    <source>
        <dbReference type="ARBA" id="ARBA00004141"/>
    </source>
</evidence>
<feature type="transmembrane region" description="Helical" evidence="8">
    <location>
        <begin position="351"/>
        <end position="377"/>
    </location>
</feature>
<comment type="subcellular location">
    <subcellularLocation>
        <location evidence="1">Membrane</location>
        <topology evidence="1">Multi-pass membrane protein</topology>
    </subcellularLocation>
</comment>
<evidence type="ECO:0000313" key="12">
    <source>
        <dbReference type="Proteomes" id="UP000557566"/>
    </source>
</evidence>
<dbReference type="Pfam" id="PF14558">
    <property type="entry name" value="TRP_N"/>
    <property type="match status" value="1"/>
</dbReference>
<comment type="similarity">
    <text evidence="2">Belongs to the transient receptor potential (TRP) ion channel family.</text>
</comment>
<dbReference type="InterPro" id="IPR010308">
    <property type="entry name" value="TRP_C"/>
</dbReference>
<dbReference type="InterPro" id="IPR040241">
    <property type="entry name" value="TRP_Flc/Pkd2-like"/>
</dbReference>
<evidence type="ECO:0000259" key="10">
    <source>
        <dbReference type="SMART" id="SM01320"/>
    </source>
</evidence>
<dbReference type="GO" id="GO:0016020">
    <property type="term" value="C:membrane"/>
    <property type="evidence" value="ECO:0007669"/>
    <property type="project" value="UniProtKB-SubCell"/>
</dbReference>
<dbReference type="Pfam" id="PF06011">
    <property type="entry name" value="TRP"/>
    <property type="match status" value="1"/>
</dbReference>
<evidence type="ECO:0000256" key="6">
    <source>
        <dbReference type="ARBA" id="ARBA00023136"/>
    </source>
</evidence>
<feature type="signal peptide" evidence="9">
    <location>
        <begin position="1"/>
        <end position="27"/>
    </location>
</feature>
<keyword evidence="6 8" id="KW-0472">Membrane</keyword>
<keyword evidence="12" id="KW-1185">Reference proteome</keyword>
<feature type="transmembrane region" description="Helical" evidence="8">
    <location>
        <begin position="397"/>
        <end position="424"/>
    </location>
</feature>
<name>A0A8H4PYC1_9HYPO</name>
<keyword evidence="4 9" id="KW-0732">Signal</keyword>
<dbReference type="EMBL" id="JAAVMX010000002">
    <property type="protein sequence ID" value="KAF4512503.1"/>
    <property type="molecule type" value="Genomic_DNA"/>
</dbReference>
<gene>
    <name evidence="11" type="ORF">G6O67_001635</name>
</gene>
<dbReference type="SMART" id="SM01320">
    <property type="entry name" value="TRP_N"/>
    <property type="match status" value="1"/>
</dbReference>
<dbReference type="OrthoDB" id="2115177at2759"/>
<dbReference type="AlphaFoldDB" id="A0A8H4PYC1"/>
<feature type="transmembrane region" description="Helical" evidence="8">
    <location>
        <begin position="518"/>
        <end position="537"/>
    </location>
</feature>
<feature type="transmembrane region" description="Helical" evidence="8">
    <location>
        <begin position="580"/>
        <end position="609"/>
    </location>
</feature>
<evidence type="ECO:0000256" key="3">
    <source>
        <dbReference type="ARBA" id="ARBA00022692"/>
    </source>
</evidence>
<evidence type="ECO:0000256" key="7">
    <source>
        <dbReference type="SAM" id="MobiDB-lite"/>
    </source>
</evidence>
<keyword evidence="3 8" id="KW-0812">Transmembrane</keyword>
<evidence type="ECO:0000256" key="9">
    <source>
        <dbReference type="SAM" id="SignalP"/>
    </source>
</evidence>
<evidence type="ECO:0000256" key="5">
    <source>
        <dbReference type="ARBA" id="ARBA00022989"/>
    </source>
</evidence>
<feature type="region of interest" description="Disordered" evidence="7">
    <location>
        <begin position="706"/>
        <end position="727"/>
    </location>
</feature>
<feature type="transmembrane region" description="Helical" evidence="8">
    <location>
        <begin position="492"/>
        <end position="512"/>
    </location>
</feature>
<feature type="transmembrane region" description="Helical" evidence="8">
    <location>
        <begin position="549"/>
        <end position="568"/>
    </location>
</feature>
<protein>
    <recommendedName>
        <fullName evidence="10">ML-like domain-containing protein</fullName>
    </recommendedName>
</protein>
<evidence type="ECO:0000256" key="8">
    <source>
        <dbReference type="SAM" id="Phobius"/>
    </source>
</evidence>
<reference evidence="11 12" key="1">
    <citation type="journal article" date="2020" name="Genome Biol. Evol.">
        <title>A new high-quality draft genome assembly of the Chinese cordyceps Ophiocordyceps sinensis.</title>
        <authorList>
            <person name="Shu R."/>
            <person name="Zhang J."/>
            <person name="Meng Q."/>
            <person name="Zhang H."/>
            <person name="Zhou G."/>
            <person name="Li M."/>
            <person name="Wu P."/>
            <person name="Zhao Y."/>
            <person name="Chen C."/>
            <person name="Qin Q."/>
        </authorList>
    </citation>
    <scope>NUCLEOTIDE SEQUENCE [LARGE SCALE GENOMIC DNA]</scope>
    <source>
        <strain evidence="11 12">IOZ07</strain>
    </source>
</reference>
<feature type="transmembrane region" description="Helical" evidence="8">
    <location>
        <begin position="430"/>
        <end position="452"/>
    </location>
</feature>
<dbReference type="InterPro" id="IPR032800">
    <property type="entry name" value="TRP_N"/>
</dbReference>
<feature type="chain" id="PRO_5034074787" description="ML-like domain-containing protein" evidence="9">
    <location>
        <begin position="28"/>
        <end position="775"/>
    </location>
</feature>
<sequence>MARSRSSAWTLPRALLILGLAASTACAADILKTDGFSNCGADDSIKVEKVDISFDKDQKSVTFDVKGTSIKEQKVMAVLNVTAYGNAVFSNSFNPCDKATFVDRLCPVPLGDFAAQGSQVIPDKFAGMIPGIAFQVPDIAVQATLQLNSLDGGKNAACIRSQVSNGKSANVPAVQYIAAGIAGVALVVSGISSLSAVLSGGSAGSGGCVGTVSPSFGETFGWFQGMAMNGMLSVNYPPVYRSFSKNFAFSTGLVSWVGLQTSIDGFRAHTGGNLTEDSVEFLKKATLVFPDGSTASPTKGLLRFKRALDDFAVLATREAADDSNATSASFQHAVKGIQAYAEKLAVPKSDVFMTVLLIVAIIIAAIVVGILLVKVILEAWALFGSFPKSLAGFREHYWGFIARTITSLILILYGIWVLYCIFQFTHGDTLAAKALAAVTLVIFTAILAFFTWKIWSTARQLKQVGGDSDGLYYDKEIWVKYSLFYESYKKNYWWLFVPAIVYMFVKGAVLAATDGGGMVQAVSQLIIEALMLTLLLWSRPYERRSGNVVNIAIAIVRVLSVACILIFVEEFGIKQTTQTVAGVVLIVVQSALTGILAILIAWNAINACCKANPHRKRRKEMEKKQRDMDDVLTPLDARNTLLLDRPVHPSMGANMSVHSFSTGHSWEKSMARSGSPEQYYPVGQGFASPYAADTPTMDVSRKLVDDPAPMGTEADEPAPPRTKREYRGPVGPGFGYGQEAYTQDTHGAYSRGTYGQGTYGQDMYGQSRYEHGSWR</sequence>
<dbReference type="GO" id="GO:0009272">
    <property type="term" value="P:fungal-type cell wall biogenesis"/>
    <property type="evidence" value="ECO:0007669"/>
    <property type="project" value="TreeGrafter"/>
</dbReference>
<feature type="region of interest" description="Disordered" evidence="7">
    <location>
        <begin position="747"/>
        <end position="775"/>
    </location>
</feature>
<evidence type="ECO:0000256" key="4">
    <source>
        <dbReference type="ARBA" id="ARBA00022729"/>
    </source>
</evidence>
<accession>A0A8H4PYC1</accession>
<dbReference type="PANTHER" id="PTHR31145">
    <property type="entry name" value="INTEGRAL MEMBRANE PROTEIN (AFU_ORTHOLOGUE AFUA_7G01610)"/>
    <property type="match status" value="1"/>
</dbReference>
<dbReference type="Proteomes" id="UP000557566">
    <property type="component" value="Unassembled WGS sequence"/>
</dbReference>
<evidence type="ECO:0000256" key="2">
    <source>
        <dbReference type="ARBA" id="ARBA00010642"/>
    </source>
</evidence>
<feature type="domain" description="ML-like" evidence="10">
    <location>
        <begin position="29"/>
        <end position="170"/>
    </location>
</feature>
<comment type="caution">
    <text evidence="11">The sequence shown here is derived from an EMBL/GenBank/DDBJ whole genome shotgun (WGS) entry which is preliminary data.</text>
</comment>
<dbReference type="PANTHER" id="PTHR31145:SF5">
    <property type="entry name" value="DUF907 DOMAIN PROTEIN (AFU_ORTHOLOGUE AFUA_2G06100)"/>
    <property type="match status" value="1"/>
</dbReference>
<proteinExistence type="inferred from homology"/>
<dbReference type="GO" id="GO:0055085">
    <property type="term" value="P:transmembrane transport"/>
    <property type="evidence" value="ECO:0007669"/>
    <property type="project" value="TreeGrafter"/>
</dbReference>